<dbReference type="OrthoDB" id="9781491at2"/>
<organism evidence="11 12">
    <name type="scientific">Thalassospira mesophila</name>
    <dbReference type="NCBI Taxonomy" id="1293891"/>
    <lineage>
        <taxon>Bacteria</taxon>
        <taxon>Pseudomonadati</taxon>
        <taxon>Pseudomonadota</taxon>
        <taxon>Alphaproteobacteria</taxon>
        <taxon>Rhodospirillales</taxon>
        <taxon>Thalassospiraceae</taxon>
        <taxon>Thalassospira</taxon>
    </lineage>
</organism>
<dbReference type="PANTHER" id="PTHR43463:SF1">
    <property type="entry name" value="NICOTINATE-NUCLEOTIDE--DIMETHYLBENZIMIDAZOLE PHOSPHORIBOSYLTRANSFERASE"/>
    <property type="match status" value="1"/>
</dbReference>
<keyword evidence="5 10" id="KW-0169">Cobalamin biosynthesis</keyword>
<evidence type="ECO:0000256" key="3">
    <source>
        <dbReference type="ARBA" id="ARBA00011991"/>
    </source>
</evidence>
<dbReference type="InterPro" id="IPR036087">
    <property type="entry name" value="Nict_dMeBzImd_PRibTrfase_sf"/>
</dbReference>
<dbReference type="PANTHER" id="PTHR43463">
    <property type="entry name" value="NICOTINATE-NUCLEOTIDE--DIMETHYLBENZIMIDAZOLE PHOSPHORIBOSYLTRANSFERASE"/>
    <property type="match status" value="1"/>
</dbReference>
<dbReference type="Gene3D" id="3.40.50.10210">
    <property type="match status" value="1"/>
</dbReference>
<accession>A0A1Y2L5R9</accession>
<proteinExistence type="inferred from homology"/>
<feature type="active site" description="Proton acceptor" evidence="10">
    <location>
        <position position="309"/>
    </location>
</feature>
<dbReference type="InterPro" id="IPR023195">
    <property type="entry name" value="Nict_dMeBzImd_PRibTrfase_N"/>
</dbReference>
<dbReference type="EMBL" id="JFKA01000001">
    <property type="protein sequence ID" value="OSQ40900.1"/>
    <property type="molecule type" value="Genomic_DNA"/>
</dbReference>
<evidence type="ECO:0000256" key="2">
    <source>
        <dbReference type="ARBA" id="ARBA00007110"/>
    </source>
</evidence>
<gene>
    <name evidence="10" type="primary">cobT</name>
    <name evidence="11" type="ORF">TMES_00210</name>
</gene>
<comment type="catalytic activity">
    <reaction evidence="9 10">
        <text>5,6-dimethylbenzimidazole + nicotinate beta-D-ribonucleotide = alpha-ribazole 5'-phosphate + nicotinate + H(+)</text>
        <dbReference type="Rhea" id="RHEA:11196"/>
        <dbReference type="ChEBI" id="CHEBI:15378"/>
        <dbReference type="ChEBI" id="CHEBI:15890"/>
        <dbReference type="ChEBI" id="CHEBI:32544"/>
        <dbReference type="ChEBI" id="CHEBI:57502"/>
        <dbReference type="ChEBI" id="CHEBI:57918"/>
        <dbReference type="EC" id="2.4.2.21"/>
    </reaction>
</comment>
<keyword evidence="7 10" id="KW-0808">Transferase</keyword>
<evidence type="ECO:0000256" key="8">
    <source>
        <dbReference type="ARBA" id="ARBA00030686"/>
    </source>
</evidence>
<dbReference type="AlphaFoldDB" id="A0A1Y2L5R9"/>
<dbReference type="STRING" id="1293891.TMES_00210"/>
<comment type="pathway">
    <text evidence="1 10">Nucleoside biosynthesis; alpha-ribazole biosynthesis; alpha-ribazole from 5,6-dimethylbenzimidazole: step 1/2.</text>
</comment>
<dbReference type="Gene3D" id="1.10.1610.10">
    <property type="match status" value="1"/>
</dbReference>
<dbReference type="EC" id="2.4.2.21" evidence="3 10"/>
<comment type="caution">
    <text evidence="11">The sequence shown here is derived from an EMBL/GenBank/DDBJ whole genome shotgun (WGS) entry which is preliminary data.</text>
</comment>
<dbReference type="InterPro" id="IPR003200">
    <property type="entry name" value="Nict_dMeBzImd_PRibTrfase"/>
</dbReference>
<evidence type="ECO:0000256" key="7">
    <source>
        <dbReference type="ARBA" id="ARBA00022679"/>
    </source>
</evidence>
<sequence>MFDPKQPPQNLDDIRALLRDLPEADTAARDAVLAREPNLTKPAGSLGRLEEISLWLASWQGNAKPRATRPRVTIFAGSHGVCDQGVSAFPASVNQQMVENFINGGAAINQICKAVDAELRVMEVALEIPTNDFSREAAMLDEDCAEAMAFGMSAVEPGIDIFVPGEMGIGNTTAAAAIAHALFGGTPADWTGRGTGIDDATLERKTRVVGDAVILHRNQMNDGLDVLRCVGGREIAAMAGSILAARFLRVPVVLDGYVSCAAAATLFKMREDALDHCLIGHMSVEPGHKSLVEKLGKKPLLEFNMRLGEGSGAALTLPLLRAAAECHNGMATFETAHVSTGKDS</sequence>
<dbReference type="UniPathway" id="UPA00061">
    <property type="reaction ID" value="UER00516"/>
</dbReference>
<dbReference type="CDD" id="cd02439">
    <property type="entry name" value="DMB-PRT_CobT"/>
    <property type="match status" value="1"/>
</dbReference>
<evidence type="ECO:0000256" key="4">
    <source>
        <dbReference type="ARBA" id="ARBA00015486"/>
    </source>
</evidence>
<dbReference type="RefSeq" id="WP_085579706.1">
    <property type="nucleotide sequence ID" value="NZ_JFKA01000001.1"/>
</dbReference>
<reference evidence="11 12" key="1">
    <citation type="submission" date="2014-03" db="EMBL/GenBank/DDBJ databases">
        <title>The draft genome sequence of Thalassospira mesophila JCM 18969.</title>
        <authorList>
            <person name="Lai Q."/>
            <person name="Shao Z."/>
        </authorList>
    </citation>
    <scope>NUCLEOTIDE SEQUENCE [LARGE SCALE GENOMIC DNA]</scope>
    <source>
        <strain evidence="11 12">JCM 18969</strain>
    </source>
</reference>
<dbReference type="Proteomes" id="UP000193391">
    <property type="component" value="Unassembled WGS sequence"/>
</dbReference>
<evidence type="ECO:0000256" key="5">
    <source>
        <dbReference type="ARBA" id="ARBA00022573"/>
    </source>
</evidence>
<evidence type="ECO:0000256" key="6">
    <source>
        <dbReference type="ARBA" id="ARBA00022676"/>
    </source>
</evidence>
<keyword evidence="12" id="KW-1185">Reference proteome</keyword>
<evidence type="ECO:0000313" key="12">
    <source>
        <dbReference type="Proteomes" id="UP000193391"/>
    </source>
</evidence>
<comment type="function">
    <text evidence="10">Catalyzes the synthesis of alpha-ribazole-5'-phosphate from nicotinate mononucleotide (NAMN) and 5,6-dimethylbenzimidazole (DMB).</text>
</comment>
<comment type="similarity">
    <text evidence="2 10">Belongs to the CobT family.</text>
</comment>
<evidence type="ECO:0000256" key="9">
    <source>
        <dbReference type="ARBA" id="ARBA00047340"/>
    </source>
</evidence>
<keyword evidence="6 10" id="KW-0328">Glycosyltransferase</keyword>
<dbReference type="HAMAP" id="MF_00230">
    <property type="entry name" value="CobT"/>
    <property type="match status" value="1"/>
</dbReference>
<evidence type="ECO:0000256" key="10">
    <source>
        <dbReference type="HAMAP-Rule" id="MF_00230"/>
    </source>
</evidence>
<dbReference type="GO" id="GO:0009236">
    <property type="term" value="P:cobalamin biosynthetic process"/>
    <property type="evidence" value="ECO:0007669"/>
    <property type="project" value="UniProtKB-UniRule"/>
</dbReference>
<dbReference type="NCBIfam" id="NF000996">
    <property type="entry name" value="PRK00105.1"/>
    <property type="match status" value="1"/>
</dbReference>
<dbReference type="InterPro" id="IPR017846">
    <property type="entry name" value="Nict_dMeBzImd_PRibTrfase_bact"/>
</dbReference>
<protein>
    <recommendedName>
        <fullName evidence="4 10">Nicotinate-nucleotide--dimethylbenzimidazole phosphoribosyltransferase</fullName>
        <shortName evidence="10">NN:DBI PRT</shortName>
        <ecNumber evidence="3 10">2.4.2.21</ecNumber>
    </recommendedName>
    <alternativeName>
        <fullName evidence="8 10">N(1)-alpha-phosphoribosyltransferase</fullName>
    </alternativeName>
</protein>
<dbReference type="SUPFAM" id="SSF52733">
    <property type="entry name" value="Nicotinate mononucleotide:5,6-dimethylbenzimidazole phosphoribosyltransferase (CobT)"/>
    <property type="match status" value="1"/>
</dbReference>
<dbReference type="NCBIfam" id="TIGR03160">
    <property type="entry name" value="cobT_DBIPRT"/>
    <property type="match status" value="1"/>
</dbReference>
<dbReference type="Pfam" id="PF02277">
    <property type="entry name" value="DBI_PRT"/>
    <property type="match status" value="1"/>
</dbReference>
<evidence type="ECO:0000313" key="11">
    <source>
        <dbReference type="EMBL" id="OSQ40900.1"/>
    </source>
</evidence>
<dbReference type="GO" id="GO:0008939">
    <property type="term" value="F:nicotinate-nucleotide-dimethylbenzimidazole phosphoribosyltransferase activity"/>
    <property type="evidence" value="ECO:0007669"/>
    <property type="project" value="UniProtKB-UniRule"/>
</dbReference>
<name>A0A1Y2L5R9_9PROT</name>
<evidence type="ECO:0000256" key="1">
    <source>
        <dbReference type="ARBA" id="ARBA00005049"/>
    </source>
</evidence>